<gene>
    <name evidence="2" type="ORF">EZS28_056367</name>
</gene>
<dbReference type="EMBL" id="SNRW01049923">
    <property type="protein sequence ID" value="KAA6310131.1"/>
    <property type="molecule type" value="Genomic_DNA"/>
</dbReference>
<dbReference type="Proteomes" id="UP000324800">
    <property type="component" value="Unassembled WGS sequence"/>
</dbReference>
<proteinExistence type="predicted"/>
<evidence type="ECO:0000313" key="3">
    <source>
        <dbReference type="Proteomes" id="UP000324800"/>
    </source>
</evidence>
<protein>
    <submittedName>
        <fullName evidence="2">Uncharacterized protein</fullName>
    </submittedName>
</protein>
<reference evidence="2 3" key="1">
    <citation type="submission" date="2019-03" db="EMBL/GenBank/DDBJ databases">
        <title>Single cell metagenomics reveals metabolic interactions within the superorganism composed of flagellate Streblomastix strix and complex community of Bacteroidetes bacteria on its surface.</title>
        <authorList>
            <person name="Treitli S.C."/>
            <person name="Kolisko M."/>
            <person name="Husnik F."/>
            <person name="Keeling P."/>
            <person name="Hampl V."/>
        </authorList>
    </citation>
    <scope>NUCLEOTIDE SEQUENCE [LARGE SCALE GENOMIC DNA]</scope>
    <source>
        <strain evidence="2">ST1C</strain>
    </source>
</reference>
<feature type="region of interest" description="Disordered" evidence="1">
    <location>
        <begin position="83"/>
        <end position="104"/>
    </location>
</feature>
<feature type="non-terminal residue" evidence="2">
    <location>
        <position position="153"/>
    </location>
</feature>
<feature type="compositionally biased region" description="Polar residues" evidence="1">
    <location>
        <begin position="141"/>
        <end position="153"/>
    </location>
</feature>
<evidence type="ECO:0000256" key="1">
    <source>
        <dbReference type="SAM" id="MobiDB-lite"/>
    </source>
</evidence>
<accession>A0A5J4PMK8</accession>
<organism evidence="2 3">
    <name type="scientific">Streblomastix strix</name>
    <dbReference type="NCBI Taxonomy" id="222440"/>
    <lineage>
        <taxon>Eukaryota</taxon>
        <taxon>Metamonada</taxon>
        <taxon>Preaxostyla</taxon>
        <taxon>Oxymonadida</taxon>
        <taxon>Streblomastigidae</taxon>
        <taxon>Streblomastix</taxon>
    </lineage>
</organism>
<comment type="caution">
    <text evidence="2">The sequence shown here is derived from an EMBL/GenBank/DDBJ whole genome shotgun (WGS) entry which is preliminary data.</text>
</comment>
<name>A0A5J4PMK8_9EUKA</name>
<feature type="compositionally biased region" description="Basic residues" evidence="1">
    <location>
        <begin position="84"/>
        <end position="104"/>
    </location>
</feature>
<sequence length="153" mass="18153">MKLRMEILNKLSPEEQQRIKRGFGSQMRLTSFFESQIQRRITKQNNNTIHVDTGWDFGSGTGEQQDDFQEDFVDESQQLEIRLLNKKNKKHKIRKRQKSQKKQRNIQAQIQWYLNTQVMDNRLGPLFSQMNYPGPPGMDPDQSNTKLRSRQPT</sequence>
<dbReference type="AlphaFoldDB" id="A0A5J4PMK8"/>
<feature type="region of interest" description="Disordered" evidence="1">
    <location>
        <begin position="125"/>
        <end position="153"/>
    </location>
</feature>
<evidence type="ECO:0000313" key="2">
    <source>
        <dbReference type="EMBL" id="KAA6310131.1"/>
    </source>
</evidence>